<dbReference type="AlphaFoldDB" id="A0A067JM97"/>
<evidence type="ECO:0000313" key="3">
    <source>
        <dbReference type="EMBL" id="KDP21120.1"/>
    </source>
</evidence>
<dbReference type="PANTHER" id="PTHR34449:SF2">
    <property type="entry name" value="RHO TERMINATION FACTOR"/>
    <property type="match status" value="1"/>
</dbReference>
<dbReference type="EMBL" id="KK915662">
    <property type="protein sequence ID" value="KDP21120.1"/>
    <property type="molecule type" value="Genomic_DNA"/>
</dbReference>
<feature type="region of interest" description="Disordered" evidence="1">
    <location>
        <begin position="51"/>
        <end position="77"/>
    </location>
</feature>
<dbReference type="PANTHER" id="PTHR34449">
    <property type="entry name" value="RHO TERMINATION FACTOR"/>
    <property type="match status" value="1"/>
</dbReference>
<reference evidence="3 4" key="1">
    <citation type="journal article" date="2014" name="PLoS ONE">
        <title>Global Analysis of Gene Expression Profiles in Physic Nut (Jatropha curcas L.) Seedlings Exposed to Salt Stress.</title>
        <authorList>
            <person name="Zhang L."/>
            <person name="Zhang C."/>
            <person name="Wu P."/>
            <person name="Chen Y."/>
            <person name="Li M."/>
            <person name="Jiang H."/>
            <person name="Wu G."/>
        </authorList>
    </citation>
    <scope>NUCLEOTIDE SEQUENCE [LARGE SCALE GENOMIC DNA]</scope>
    <source>
        <strain evidence="4">cv. GZQX0401</strain>
        <tissue evidence="3">Young leaves</tissue>
    </source>
</reference>
<proteinExistence type="predicted"/>
<dbReference type="Proteomes" id="UP000027138">
    <property type="component" value="Unassembled WGS sequence"/>
</dbReference>
<accession>A0A067JM97</accession>
<sequence>MDAVVFHSQYVNFPSFVSFSKQLKLGRPVQIFKDSPWAFASQNHVLQLSVSSTKSDERKRSRLPRKGSALGRTEKEDVGKKLQFSGGKIHRSPKQEEILALFRRIQSSISKALAKQSNASLSPTESILEVLHQSKKPREGTIKGEGDKALAQKRGVAKKENTLDNDVQDSAANFNLTRPPTNFVRRSPIPPTTIPTGNTIELNSDSSATKEEKKLVMPPKIDEMKLPELRELAKSRGMKGYSKLKKGKLLELLRSSKL</sequence>
<gene>
    <name evidence="3" type="ORF">JCGZ_21591</name>
</gene>
<name>A0A067JM97_JATCU</name>
<feature type="domain" description="Rho termination factor-like N-terminal" evidence="2">
    <location>
        <begin position="223"/>
        <end position="250"/>
    </location>
</feature>
<protein>
    <recommendedName>
        <fullName evidence="2">Rho termination factor-like N-terminal domain-containing protein</fullName>
    </recommendedName>
</protein>
<keyword evidence="4" id="KW-1185">Reference proteome</keyword>
<dbReference type="InterPro" id="IPR011112">
    <property type="entry name" value="Rho-like_N"/>
</dbReference>
<dbReference type="GO" id="GO:0006353">
    <property type="term" value="P:DNA-templated transcription termination"/>
    <property type="evidence" value="ECO:0007669"/>
    <property type="project" value="InterPro"/>
</dbReference>
<dbReference type="KEGG" id="jcu:105649691"/>
<dbReference type="Pfam" id="PF07498">
    <property type="entry name" value="Rho_N"/>
    <property type="match status" value="1"/>
</dbReference>
<feature type="region of interest" description="Disordered" evidence="1">
    <location>
        <begin position="172"/>
        <end position="213"/>
    </location>
</feature>
<dbReference type="OrthoDB" id="1931152at2759"/>
<dbReference type="STRING" id="180498.A0A067JM97"/>
<evidence type="ECO:0000259" key="2">
    <source>
        <dbReference type="Pfam" id="PF07498"/>
    </source>
</evidence>
<organism evidence="3 4">
    <name type="scientific">Jatropha curcas</name>
    <name type="common">Barbados nut</name>
    <dbReference type="NCBI Taxonomy" id="180498"/>
    <lineage>
        <taxon>Eukaryota</taxon>
        <taxon>Viridiplantae</taxon>
        <taxon>Streptophyta</taxon>
        <taxon>Embryophyta</taxon>
        <taxon>Tracheophyta</taxon>
        <taxon>Spermatophyta</taxon>
        <taxon>Magnoliopsida</taxon>
        <taxon>eudicotyledons</taxon>
        <taxon>Gunneridae</taxon>
        <taxon>Pentapetalae</taxon>
        <taxon>rosids</taxon>
        <taxon>fabids</taxon>
        <taxon>Malpighiales</taxon>
        <taxon>Euphorbiaceae</taxon>
        <taxon>Crotonoideae</taxon>
        <taxon>Jatropheae</taxon>
        <taxon>Jatropha</taxon>
    </lineage>
</organism>
<evidence type="ECO:0000256" key="1">
    <source>
        <dbReference type="SAM" id="MobiDB-lite"/>
    </source>
</evidence>
<evidence type="ECO:0000313" key="4">
    <source>
        <dbReference type="Proteomes" id="UP000027138"/>
    </source>
</evidence>